<evidence type="ECO:0000256" key="6">
    <source>
        <dbReference type="SAM" id="MobiDB-lite"/>
    </source>
</evidence>
<dbReference type="InterPro" id="IPR007144">
    <property type="entry name" value="SSU_processome_Utp11"/>
</dbReference>
<proteinExistence type="inferred from homology"/>
<feature type="compositionally biased region" description="Basic residues" evidence="6">
    <location>
        <begin position="8"/>
        <end position="25"/>
    </location>
</feature>
<dbReference type="GO" id="GO:0006364">
    <property type="term" value="P:rRNA processing"/>
    <property type="evidence" value="ECO:0007669"/>
    <property type="project" value="UniProtKB-KW"/>
</dbReference>
<comment type="similarity">
    <text evidence="2">Belongs to the UTP11 family.</text>
</comment>
<protein>
    <recommendedName>
        <fullName evidence="3">Probable U3 small nucleolar RNA-associated protein 11</fullName>
    </recommendedName>
</protein>
<evidence type="ECO:0000256" key="3">
    <source>
        <dbReference type="ARBA" id="ARBA00020121"/>
    </source>
</evidence>
<dbReference type="PANTHER" id="PTHR12838">
    <property type="entry name" value="U3 SMALL NUCLEOLAR RNA-ASSOCIATED PROTEIN 11"/>
    <property type="match status" value="1"/>
</dbReference>
<evidence type="ECO:0000256" key="4">
    <source>
        <dbReference type="ARBA" id="ARBA00022552"/>
    </source>
</evidence>
<keyword evidence="5" id="KW-0539">Nucleus</keyword>
<dbReference type="AlphaFoldDB" id="A0A6G1SME1"/>
<evidence type="ECO:0000256" key="2">
    <source>
        <dbReference type="ARBA" id="ARBA00008105"/>
    </source>
</evidence>
<reference evidence="7" key="1">
    <citation type="submission" date="2018-10" db="EMBL/GenBank/DDBJ databases">
        <title>Transcriptome assembly of Aceria tosichella (Wheat curl mite) Type 2.</title>
        <authorList>
            <person name="Scully E.D."/>
            <person name="Geib S.M."/>
            <person name="Palmer N.A."/>
            <person name="Gupta A.K."/>
            <person name="Sarath G."/>
            <person name="Tatineni S."/>
        </authorList>
    </citation>
    <scope>NUCLEOTIDE SEQUENCE</scope>
    <source>
        <strain evidence="7">LincolnNE</strain>
    </source>
</reference>
<evidence type="ECO:0000313" key="7">
    <source>
        <dbReference type="EMBL" id="MDE51142.1"/>
    </source>
</evidence>
<feature type="region of interest" description="Disordered" evidence="6">
    <location>
        <begin position="1"/>
        <end position="25"/>
    </location>
</feature>
<dbReference type="Pfam" id="PF03998">
    <property type="entry name" value="Utp11"/>
    <property type="match status" value="1"/>
</dbReference>
<gene>
    <name evidence="7" type="primary">Utp11l</name>
    <name evidence="7" type="ORF">g.19709</name>
</gene>
<name>A0A6G1SME1_9ACAR</name>
<organism evidence="7">
    <name type="scientific">Aceria tosichella</name>
    <name type="common">wheat curl mite</name>
    <dbReference type="NCBI Taxonomy" id="561515"/>
    <lineage>
        <taxon>Eukaryota</taxon>
        <taxon>Metazoa</taxon>
        <taxon>Ecdysozoa</taxon>
        <taxon>Arthropoda</taxon>
        <taxon>Chelicerata</taxon>
        <taxon>Arachnida</taxon>
        <taxon>Acari</taxon>
        <taxon>Acariformes</taxon>
        <taxon>Trombidiformes</taxon>
        <taxon>Prostigmata</taxon>
        <taxon>Eupodina</taxon>
        <taxon>Eriophyoidea</taxon>
        <taxon>Eriophyidae</taxon>
        <taxon>Eriophyinae</taxon>
        <taxon>Aceriini</taxon>
        <taxon>Aceria</taxon>
    </lineage>
</organism>
<sequence length="146" mass="17626">MGFDKAHKMAQRLHRERRQPEHRKKVGYLEKKQDYKKRALDHHTKAERLRKLKAKALERNPNEFHFHMINARVVDGVHQDIRKPMEPEIRRKIAKKEELLKRYNNQVLVRRKIKSNPKGLANDDDELASERTTKRKVPRHIIFNKT</sequence>
<dbReference type="PANTHER" id="PTHR12838:SF0">
    <property type="entry name" value="U3 SMALL NUCLEOLAR RNA-ASSOCIATED PROTEIN 11-RELATED"/>
    <property type="match status" value="1"/>
</dbReference>
<evidence type="ECO:0000256" key="1">
    <source>
        <dbReference type="ARBA" id="ARBA00004604"/>
    </source>
</evidence>
<comment type="subcellular location">
    <subcellularLocation>
        <location evidence="1">Nucleus</location>
        <location evidence="1">Nucleolus</location>
    </subcellularLocation>
</comment>
<accession>A0A6G1SME1</accession>
<dbReference type="EMBL" id="GGYP01006371">
    <property type="protein sequence ID" value="MDE51142.1"/>
    <property type="molecule type" value="Transcribed_RNA"/>
</dbReference>
<keyword evidence="4" id="KW-0698">rRNA processing</keyword>
<dbReference type="GO" id="GO:0032040">
    <property type="term" value="C:small-subunit processome"/>
    <property type="evidence" value="ECO:0007669"/>
    <property type="project" value="InterPro"/>
</dbReference>
<evidence type="ECO:0000256" key="5">
    <source>
        <dbReference type="ARBA" id="ARBA00023242"/>
    </source>
</evidence>